<keyword evidence="2" id="KW-0812">Transmembrane</keyword>
<dbReference type="PANTHER" id="PTHR10217">
    <property type="entry name" value="VOLTAGE AND LIGAND GATED POTASSIUM CHANNEL"/>
    <property type="match status" value="1"/>
</dbReference>
<name>W2SSG1_NECAM</name>
<dbReference type="OrthoDB" id="432483at2759"/>
<dbReference type="InterPro" id="IPR014710">
    <property type="entry name" value="RmlC-like_jellyroll"/>
</dbReference>
<organism evidence="3 4">
    <name type="scientific">Necator americanus</name>
    <name type="common">Human hookworm</name>
    <dbReference type="NCBI Taxonomy" id="51031"/>
    <lineage>
        <taxon>Eukaryota</taxon>
        <taxon>Metazoa</taxon>
        <taxon>Ecdysozoa</taxon>
        <taxon>Nematoda</taxon>
        <taxon>Chromadorea</taxon>
        <taxon>Rhabditida</taxon>
        <taxon>Rhabditina</taxon>
        <taxon>Rhabditomorpha</taxon>
        <taxon>Strongyloidea</taxon>
        <taxon>Ancylostomatidae</taxon>
        <taxon>Bunostominae</taxon>
        <taxon>Necator</taxon>
    </lineage>
</organism>
<dbReference type="InterPro" id="IPR003967">
    <property type="entry name" value="K_chnl_volt-dep_ERG"/>
</dbReference>
<dbReference type="KEGG" id="nai:NECAME_13777"/>
<accession>W2SSG1</accession>
<dbReference type="OMA" id="IYHTEMS"/>
<dbReference type="STRING" id="51031.W2SSG1"/>
<dbReference type="InterPro" id="IPR018490">
    <property type="entry name" value="cNMP-bd_dom_sf"/>
</dbReference>
<sequence length="356" mass="41520">MMRYSEYGAAVLLLLMATFALIAHWLACIWYAIGSAELPHKREITSASQRAIFVNKRHSAHGWTVVKESIRDVIVFYSVDHHFNRFRQRLCDDGFRKDIHYYYDDFRIYHTEMSRLREFIRFHQIPNPLRQRLEEYFQHAWSYTNGIDMNLVLKGFPDCLQADICLHLNRNLLNSCPAFAGSTPGCLRALSMRYVTRRKDDIFGENPLLYEEVGKSSCNVRALTYCDLHRILRDDLLDVLDMYPEFAENFCKNLIITYNLRDESQSTRKRALERMQNKMNTDFEILIRLMKEHGKLPSSSDESVESVRPRRVVSISPGEIVRLPNGGDEMRVSRLSSHEPPTLPTSRSSEDADTLL</sequence>
<dbReference type="Gene3D" id="2.60.120.10">
    <property type="entry name" value="Jelly Rolls"/>
    <property type="match status" value="2"/>
</dbReference>
<dbReference type="GO" id="GO:0005242">
    <property type="term" value="F:inward rectifier potassium channel activity"/>
    <property type="evidence" value="ECO:0007669"/>
    <property type="project" value="TreeGrafter"/>
</dbReference>
<keyword evidence="2" id="KW-0472">Membrane</keyword>
<evidence type="ECO:0000256" key="2">
    <source>
        <dbReference type="SAM" id="Phobius"/>
    </source>
</evidence>
<feature type="transmembrane region" description="Helical" evidence="2">
    <location>
        <begin position="7"/>
        <end position="33"/>
    </location>
</feature>
<dbReference type="GO" id="GO:0042391">
    <property type="term" value="P:regulation of membrane potential"/>
    <property type="evidence" value="ECO:0007669"/>
    <property type="project" value="TreeGrafter"/>
</dbReference>
<protein>
    <submittedName>
        <fullName evidence="3">Uncharacterized protein</fullName>
    </submittedName>
</protein>
<evidence type="ECO:0000313" key="3">
    <source>
        <dbReference type="EMBL" id="ETN72694.1"/>
    </source>
</evidence>
<evidence type="ECO:0000313" key="4">
    <source>
        <dbReference type="Proteomes" id="UP000053676"/>
    </source>
</evidence>
<reference evidence="4" key="1">
    <citation type="journal article" date="2014" name="Nat. Genet.">
        <title>Genome of the human hookworm Necator americanus.</title>
        <authorList>
            <person name="Tang Y.T."/>
            <person name="Gao X."/>
            <person name="Rosa B.A."/>
            <person name="Abubucker S."/>
            <person name="Hallsworth-Pepin K."/>
            <person name="Martin J."/>
            <person name="Tyagi R."/>
            <person name="Heizer E."/>
            <person name="Zhang X."/>
            <person name="Bhonagiri-Palsikar V."/>
            <person name="Minx P."/>
            <person name="Warren W.C."/>
            <person name="Wang Q."/>
            <person name="Zhan B."/>
            <person name="Hotez P.J."/>
            <person name="Sternberg P.W."/>
            <person name="Dougall A."/>
            <person name="Gaze S.T."/>
            <person name="Mulvenna J."/>
            <person name="Sotillo J."/>
            <person name="Ranganathan S."/>
            <person name="Rabelo E.M."/>
            <person name="Wilson R.K."/>
            <person name="Felgner P.L."/>
            <person name="Bethony J."/>
            <person name="Hawdon J.M."/>
            <person name="Gasser R.B."/>
            <person name="Loukas A."/>
            <person name="Mitreva M."/>
        </authorList>
    </citation>
    <scope>NUCLEOTIDE SEQUENCE [LARGE SCALE GENOMIC DNA]</scope>
</reference>
<dbReference type="FunFam" id="1.10.1200.260:FF:000001">
    <property type="entry name" value="Potassium voltage-gated channel subfamily H member 7"/>
    <property type="match status" value="1"/>
</dbReference>
<proteinExistence type="predicted"/>
<dbReference type="Proteomes" id="UP000053676">
    <property type="component" value="Unassembled WGS sequence"/>
</dbReference>
<feature type="region of interest" description="Disordered" evidence="1">
    <location>
        <begin position="322"/>
        <end position="356"/>
    </location>
</feature>
<dbReference type="Gene3D" id="1.10.1200.260">
    <property type="match status" value="1"/>
</dbReference>
<gene>
    <name evidence="3" type="ORF">NECAME_13777</name>
</gene>
<dbReference type="PRINTS" id="PR01470">
    <property type="entry name" value="ERGCHANNEL"/>
</dbReference>
<keyword evidence="4" id="KW-1185">Reference proteome</keyword>
<dbReference type="EMBL" id="KI663304">
    <property type="protein sequence ID" value="ETN72694.1"/>
    <property type="molecule type" value="Genomic_DNA"/>
</dbReference>
<dbReference type="PANTHER" id="PTHR10217:SF548">
    <property type="entry name" value="GH12235P"/>
    <property type="match status" value="1"/>
</dbReference>
<evidence type="ECO:0000256" key="1">
    <source>
        <dbReference type="SAM" id="MobiDB-lite"/>
    </source>
</evidence>
<dbReference type="AlphaFoldDB" id="W2SSG1"/>
<dbReference type="GO" id="GO:0005886">
    <property type="term" value="C:plasma membrane"/>
    <property type="evidence" value="ECO:0007669"/>
    <property type="project" value="TreeGrafter"/>
</dbReference>
<dbReference type="InterPro" id="IPR050818">
    <property type="entry name" value="KCNH_animal-type"/>
</dbReference>
<dbReference type="SUPFAM" id="SSF51206">
    <property type="entry name" value="cAMP-binding domain-like"/>
    <property type="match status" value="1"/>
</dbReference>
<keyword evidence="2" id="KW-1133">Transmembrane helix</keyword>